<sequence length="55" mass="6407">MFGLFKKKTQKEKLQEQYEKLLKKSYDLSTQNRSKSDDKAAEADAILKQIEALDN</sequence>
<dbReference type="AlphaFoldDB" id="A0A0F9V8D3"/>
<name>A0A0F9V8D3_9ZZZZ</name>
<dbReference type="InterPro" id="IPR045493">
    <property type="entry name" value="DUF6435"/>
</dbReference>
<accession>A0A0F9V8D3</accession>
<reference evidence="2" key="1">
    <citation type="journal article" date="2015" name="Nature">
        <title>Complex archaea that bridge the gap between prokaryotes and eukaryotes.</title>
        <authorList>
            <person name="Spang A."/>
            <person name="Saw J.H."/>
            <person name="Jorgensen S.L."/>
            <person name="Zaremba-Niedzwiedzka K."/>
            <person name="Martijn J."/>
            <person name="Lind A.E."/>
            <person name="van Eijk R."/>
            <person name="Schleper C."/>
            <person name="Guy L."/>
            <person name="Ettema T.J."/>
        </authorList>
    </citation>
    <scope>NUCLEOTIDE SEQUENCE</scope>
</reference>
<feature type="coiled-coil region" evidence="1">
    <location>
        <begin position="4"/>
        <end position="31"/>
    </location>
</feature>
<keyword evidence="1" id="KW-0175">Coiled coil</keyword>
<evidence type="ECO:0008006" key="3">
    <source>
        <dbReference type="Google" id="ProtNLM"/>
    </source>
</evidence>
<protein>
    <recommendedName>
        <fullName evidence="3">Lacal_2735 family protein</fullName>
    </recommendedName>
</protein>
<dbReference type="Pfam" id="PF20027">
    <property type="entry name" value="DUF6435"/>
    <property type="match status" value="1"/>
</dbReference>
<comment type="caution">
    <text evidence="2">The sequence shown here is derived from an EMBL/GenBank/DDBJ whole genome shotgun (WGS) entry which is preliminary data.</text>
</comment>
<organism evidence="2">
    <name type="scientific">marine sediment metagenome</name>
    <dbReference type="NCBI Taxonomy" id="412755"/>
    <lineage>
        <taxon>unclassified sequences</taxon>
        <taxon>metagenomes</taxon>
        <taxon>ecological metagenomes</taxon>
    </lineage>
</organism>
<evidence type="ECO:0000313" key="2">
    <source>
        <dbReference type="EMBL" id="KKO00245.1"/>
    </source>
</evidence>
<dbReference type="EMBL" id="LAZR01000042">
    <property type="protein sequence ID" value="KKO00245.1"/>
    <property type="molecule type" value="Genomic_DNA"/>
</dbReference>
<proteinExistence type="predicted"/>
<dbReference type="NCBIfam" id="NF033487">
    <property type="entry name" value="Lacal_2735_fam"/>
    <property type="match status" value="1"/>
</dbReference>
<gene>
    <name evidence="2" type="ORF">LCGC14_0130110</name>
</gene>
<evidence type="ECO:0000256" key="1">
    <source>
        <dbReference type="SAM" id="Coils"/>
    </source>
</evidence>